<keyword evidence="3" id="KW-1185">Reference proteome</keyword>
<dbReference type="EMBL" id="JAIFRP010000003">
    <property type="protein sequence ID" value="KAK2588554.1"/>
    <property type="molecule type" value="Genomic_DNA"/>
</dbReference>
<name>A0AAD9RZB7_9HYME</name>
<protein>
    <recommendedName>
        <fullName evidence="1">CHK kinase-like domain-containing protein</fullName>
    </recommendedName>
</protein>
<evidence type="ECO:0000313" key="2">
    <source>
        <dbReference type="EMBL" id="KAK2588554.1"/>
    </source>
</evidence>
<dbReference type="InterPro" id="IPR011009">
    <property type="entry name" value="Kinase-like_dom_sf"/>
</dbReference>
<dbReference type="Pfam" id="PF02958">
    <property type="entry name" value="EcKL"/>
    <property type="match status" value="1"/>
</dbReference>
<feature type="domain" description="CHK kinase-like" evidence="1">
    <location>
        <begin position="137"/>
        <end position="337"/>
    </location>
</feature>
<dbReference type="PANTHER" id="PTHR11012:SF48">
    <property type="entry name" value="CHK KINASE-LIKE DOMAIN-CONTAINING PROTEIN-RELATED"/>
    <property type="match status" value="1"/>
</dbReference>
<dbReference type="PANTHER" id="PTHR11012">
    <property type="entry name" value="PROTEIN KINASE-LIKE DOMAIN-CONTAINING"/>
    <property type="match status" value="1"/>
</dbReference>
<organism evidence="2 3">
    <name type="scientific">Odynerus spinipes</name>
    <dbReference type="NCBI Taxonomy" id="1348599"/>
    <lineage>
        <taxon>Eukaryota</taxon>
        <taxon>Metazoa</taxon>
        <taxon>Ecdysozoa</taxon>
        <taxon>Arthropoda</taxon>
        <taxon>Hexapoda</taxon>
        <taxon>Insecta</taxon>
        <taxon>Pterygota</taxon>
        <taxon>Neoptera</taxon>
        <taxon>Endopterygota</taxon>
        <taxon>Hymenoptera</taxon>
        <taxon>Apocrita</taxon>
        <taxon>Aculeata</taxon>
        <taxon>Vespoidea</taxon>
        <taxon>Vespidae</taxon>
        <taxon>Eumeninae</taxon>
        <taxon>Odynerus</taxon>
    </lineage>
</organism>
<dbReference type="InterPro" id="IPR004119">
    <property type="entry name" value="EcKL"/>
</dbReference>
<evidence type="ECO:0000313" key="3">
    <source>
        <dbReference type="Proteomes" id="UP001258017"/>
    </source>
</evidence>
<gene>
    <name evidence="2" type="ORF">KPH14_006330</name>
</gene>
<accession>A0AAD9RZB7</accession>
<dbReference type="SMART" id="SM00587">
    <property type="entry name" value="CHK"/>
    <property type="match status" value="1"/>
</dbReference>
<proteinExistence type="predicted"/>
<reference evidence="2" key="1">
    <citation type="submission" date="2021-08" db="EMBL/GenBank/DDBJ databases">
        <authorList>
            <person name="Misof B."/>
            <person name="Oliver O."/>
            <person name="Podsiadlowski L."/>
            <person name="Donath A."/>
            <person name="Peters R."/>
            <person name="Mayer C."/>
            <person name="Rust J."/>
            <person name="Gunkel S."/>
            <person name="Lesny P."/>
            <person name="Martin S."/>
            <person name="Oeyen J.P."/>
            <person name="Petersen M."/>
            <person name="Panagiotis P."/>
            <person name="Wilbrandt J."/>
            <person name="Tanja T."/>
        </authorList>
    </citation>
    <scope>NUCLEOTIDE SEQUENCE</scope>
    <source>
        <strain evidence="2">GBR_01_08_01A</strain>
        <tissue evidence="2">Thorax + abdomen</tissue>
    </source>
</reference>
<evidence type="ECO:0000259" key="1">
    <source>
        <dbReference type="SMART" id="SM00587"/>
    </source>
</evidence>
<dbReference type="AlphaFoldDB" id="A0AAD9RZB7"/>
<dbReference type="InterPro" id="IPR015897">
    <property type="entry name" value="CHK_kinase-like"/>
</dbReference>
<comment type="caution">
    <text evidence="2">The sequence shown here is derived from an EMBL/GenBank/DDBJ whole genome shotgun (WGS) entry which is preliminary data.</text>
</comment>
<dbReference type="Proteomes" id="UP001258017">
    <property type="component" value="Unassembled WGS sequence"/>
</dbReference>
<reference evidence="2" key="2">
    <citation type="journal article" date="2023" name="Commun. Biol.">
        <title>Intrasexual cuticular hydrocarbon dimorphism in a wasp sheds light on hydrocarbon biosynthesis genes in Hymenoptera.</title>
        <authorList>
            <person name="Moris V.C."/>
            <person name="Podsiadlowski L."/>
            <person name="Martin S."/>
            <person name="Oeyen J.P."/>
            <person name="Donath A."/>
            <person name="Petersen M."/>
            <person name="Wilbrandt J."/>
            <person name="Misof B."/>
            <person name="Liedtke D."/>
            <person name="Thamm M."/>
            <person name="Scheiner R."/>
            <person name="Schmitt T."/>
            <person name="Niehuis O."/>
        </authorList>
    </citation>
    <scope>NUCLEOTIDE SEQUENCE</scope>
    <source>
        <strain evidence="2">GBR_01_08_01A</strain>
    </source>
</reference>
<sequence>MSVDSTCSMHRPLAKDRQRSELLADQDVRYIVERKLRGNNFHILDWSIRPFEETNGFLGLYYNIHVTVKLDGSGTKNLSFFAKTPPPAESPQNEFLQRYDTFNKEIIVYTDVLCKLGVGKGPKWLVECYLCKRNAIIVLEDAKLEGYVTHDKYVPFDESHCAWTMRALSSFHSRCLILDEKLRRTAGRTIFDLYGHLLDEVLFATDETSRNALAASVEGVYTCIDLVESLSDMEKDIVKKRVRVWASVLTKLLQPSNKYRNVICHRDIWANNLMFRYDSNGTILGCYLIDFQFIRYCPPAIDAVFCLYLNTDRATRDRHFESLLKIYHETMKRALAEEGLDVEECLPWVTFRESCEEAIHVAIIYALMNLQIMLLTSQATNEYFMGSPDRLEQVLYGDKRSELVRHQCETMEPYRARIAEVILEAFERLPDQPPIL</sequence>
<dbReference type="SUPFAM" id="SSF56112">
    <property type="entry name" value="Protein kinase-like (PK-like)"/>
    <property type="match status" value="1"/>
</dbReference>
<dbReference type="Gene3D" id="3.90.1200.10">
    <property type="match status" value="1"/>
</dbReference>